<dbReference type="Proteomes" id="UP001172102">
    <property type="component" value="Unassembled WGS sequence"/>
</dbReference>
<keyword evidence="4" id="KW-1185">Reference proteome</keyword>
<evidence type="ECO:0000256" key="1">
    <source>
        <dbReference type="SAM" id="MobiDB-lite"/>
    </source>
</evidence>
<dbReference type="EMBL" id="JAUKUA010000002">
    <property type="protein sequence ID" value="KAK0725674.1"/>
    <property type="molecule type" value="Genomic_DNA"/>
</dbReference>
<evidence type="ECO:0000313" key="4">
    <source>
        <dbReference type="Proteomes" id="UP001172102"/>
    </source>
</evidence>
<feature type="compositionally biased region" description="Basic and acidic residues" evidence="1">
    <location>
        <begin position="75"/>
        <end position="93"/>
    </location>
</feature>
<feature type="region of interest" description="Disordered" evidence="1">
    <location>
        <begin position="49"/>
        <end position="93"/>
    </location>
</feature>
<gene>
    <name evidence="3" type="ORF">B0H67DRAFT_136888</name>
</gene>
<feature type="domain" description="HNH nuclease" evidence="2">
    <location>
        <begin position="112"/>
        <end position="188"/>
    </location>
</feature>
<sequence length="189" mass="21124">MLDSTVTESIKDVIDIFSTRANKGDDQVKKVASQLGSGSGLGPMKCQLARLTGTSTSAKKRKTDPVGDGADEAEYEPRENKPKPNTKGDRVKTSIKKYKETRREPDGRAYVVLKAANPEVCHIIPRSANSTDRNRRIFSSALVRLHYLEASDIFQEGWEEDDISELLSNELGCSDRPWNMICLNRQLHD</sequence>
<evidence type="ECO:0000259" key="2">
    <source>
        <dbReference type="Pfam" id="PF13391"/>
    </source>
</evidence>
<comment type="caution">
    <text evidence="3">The sequence shown here is derived from an EMBL/GenBank/DDBJ whole genome shotgun (WGS) entry which is preliminary data.</text>
</comment>
<protein>
    <recommendedName>
        <fullName evidence="2">HNH nuclease domain-containing protein</fullName>
    </recommendedName>
</protein>
<evidence type="ECO:0000313" key="3">
    <source>
        <dbReference type="EMBL" id="KAK0725674.1"/>
    </source>
</evidence>
<proteinExistence type="predicted"/>
<name>A0AA40E2M1_9PEZI</name>
<dbReference type="InterPro" id="IPR003615">
    <property type="entry name" value="HNH_nuc"/>
</dbReference>
<organism evidence="3 4">
    <name type="scientific">Lasiosphaeris hirsuta</name>
    <dbReference type="NCBI Taxonomy" id="260670"/>
    <lineage>
        <taxon>Eukaryota</taxon>
        <taxon>Fungi</taxon>
        <taxon>Dikarya</taxon>
        <taxon>Ascomycota</taxon>
        <taxon>Pezizomycotina</taxon>
        <taxon>Sordariomycetes</taxon>
        <taxon>Sordariomycetidae</taxon>
        <taxon>Sordariales</taxon>
        <taxon>Lasiosphaeriaceae</taxon>
        <taxon>Lasiosphaeris</taxon>
    </lineage>
</organism>
<dbReference type="AlphaFoldDB" id="A0AA40E2M1"/>
<dbReference type="Pfam" id="PF13391">
    <property type="entry name" value="HNH_2"/>
    <property type="match status" value="1"/>
</dbReference>
<accession>A0AA40E2M1</accession>
<reference evidence="3" key="1">
    <citation type="submission" date="2023-06" db="EMBL/GenBank/DDBJ databases">
        <title>Genome-scale phylogeny and comparative genomics of the fungal order Sordariales.</title>
        <authorList>
            <consortium name="Lawrence Berkeley National Laboratory"/>
            <person name="Hensen N."/>
            <person name="Bonometti L."/>
            <person name="Westerberg I."/>
            <person name="Brannstrom I.O."/>
            <person name="Guillou S."/>
            <person name="Cros-Aarteil S."/>
            <person name="Calhoun S."/>
            <person name="Haridas S."/>
            <person name="Kuo A."/>
            <person name="Mondo S."/>
            <person name="Pangilinan J."/>
            <person name="Riley R."/>
            <person name="Labutti K."/>
            <person name="Andreopoulos B."/>
            <person name="Lipzen A."/>
            <person name="Chen C."/>
            <person name="Yanf M."/>
            <person name="Daum C."/>
            <person name="Ng V."/>
            <person name="Clum A."/>
            <person name="Steindorff A."/>
            <person name="Ohm R."/>
            <person name="Martin F."/>
            <person name="Silar P."/>
            <person name="Natvig D."/>
            <person name="Lalanne C."/>
            <person name="Gautier V."/>
            <person name="Ament-Velasquez S.L."/>
            <person name="Kruys A."/>
            <person name="Hutchinson M.I."/>
            <person name="Powell A.J."/>
            <person name="Barry K."/>
            <person name="Miller A.N."/>
            <person name="Grigoriev I.V."/>
            <person name="Debuchy R."/>
            <person name="Gladieux P."/>
            <person name="Thoren M.H."/>
            <person name="Johannesson H."/>
        </authorList>
    </citation>
    <scope>NUCLEOTIDE SEQUENCE</scope>
    <source>
        <strain evidence="3">SMH4607-1</strain>
    </source>
</reference>